<dbReference type="GO" id="GO:0000139">
    <property type="term" value="C:Golgi membrane"/>
    <property type="evidence" value="ECO:0007669"/>
    <property type="project" value="UniProtKB-SubCell"/>
</dbReference>
<keyword evidence="9 11" id="KW-0472">Membrane</keyword>
<evidence type="ECO:0000256" key="3">
    <source>
        <dbReference type="ARBA" id="ARBA00022676"/>
    </source>
</evidence>
<evidence type="ECO:0000256" key="12">
    <source>
        <dbReference type="SAM" id="MobiDB-lite"/>
    </source>
</evidence>
<reference evidence="13" key="2">
    <citation type="submission" date="2013-10" db="EMBL/GenBank/DDBJ databases">
        <authorList>
            <person name="Aslett M."/>
        </authorList>
    </citation>
    <scope>NUCLEOTIDE SEQUENCE [LARGE SCALE GENOMIC DNA]</scope>
    <source>
        <strain evidence="13">Houghton</strain>
    </source>
</reference>
<evidence type="ECO:0000256" key="11">
    <source>
        <dbReference type="RuleBase" id="RU363063"/>
    </source>
</evidence>
<dbReference type="RefSeq" id="XP_013435231.1">
    <property type="nucleotide sequence ID" value="XM_013579777.1"/>
</dbReference>
<organism evidence="13 14">
    <name type="scientific">Eimeria necatrix</name>
    <dbReference type="NCBI Taxonomy" id="51315"/>
    <lineage>
        <taxon>Eukaryota</taxon>
        <taxon>Sar</taxon>
        <taxon>Alveolata</taxon>
        <taxon>Apicomplexa</taxon>
        <taxon>Conoidasida</taxon>
        <taxon>Coccidia</taxon>
        <taxon>Eucoccidiorida</taxon>
        <taxon>Eimeriorina</taxon>
        <taxon>Eimeriidae</taxon>
        <taxon>Eimeria</taxon>
    </lineage>
</organism>
<accession>U6MW98</accession>
<evidence type="ECO:0000256" key="5">
    <source>
        <dbReference type="ARBA" id="ARBA00022692"/>
    </source>
</evidence>
<keyword evidence="5 11" id="KW-0812">Transmembrane</keyword>
<keyword evidence="6 11" id="KW-0735">Signal-anchor</keyword>
<dbReference type="AlphaFoldDB" id="U6MW98"/>
<gene>
    <name evidence="13" type="ORF">ENH_00025110</name>
</gene>
<proteinExistence type="inferred from homology"/>
<evidence type="ECO:0000256" key="9">
    <source>
        <dbReference type="ARBA" id="ARBA00023136"/>
    </source>
</evidence>
<dbReference type="InterPro" id="IPR002659">
    <property type="entry name" value="Glyco_trans_31"/>
</dbReference>
<dbReference type="GO" id="GO:0016758">
    <property type="term" value="F:hexosyltransferase activity"/>
    <property type="evidence" value="ECO:0007669"/>
    <property type="project" value="InterPro"/>
</dbReference>
<dbReference type="GeneID" id="25472680"/>
<dbReference type="EMBL" id="HG723788">
    <property type="protein sequence ID" value="CDJ66764.1"/>
    <property type="molecule type" value="Genomic_DNA"/>
</dbReference>
<evidence type="ECO:0000313" key="13">
    <source>
        <dbReference type="EMBL" id="CDJ66764.1"/>
    </source>
</evidence>
<evidence type="ECO:0000256" key="1">
    <source>
        <dbReference type="ARBA" id="ARBA00004323"/>
    </source>
</evidence>
<feature type="region of interest" description="Disordered" evidence="12">
    <location>
        <begin position="12"/>
        <end position="33"/>
    </location>
</feature>
<keyword evidence="8 11" id="KW-0333">Golgi apparatus</keyword>
<keyword evidence="3 11" id="KW-0328">Glycosyltransferase</keyword>
<comment type="similarity">
    <text evidence="2 11">Belongs to the glycosyltransferase 31 family.</text>
</comment>
<dbReference type="EC" id="2.4.1.-" evidence="11"/>
<comment type="subcellular location">
    <subcellularLocation>
        <location evidence="1 11">Golgi apparatus membrane</location>
        <topology evidence="1 11">Single-pass type II membrane protein</topology>
    </subcellularLocation>
</comment>
<dbReference type="OrthoDB" id="5957813at2759"/>
<evidence type="ECO:0000256" key="4">
    <source>
        <dbReference type="ARBA" id="ARBA00022679"/>
    </source>
</evidence>
<evidence type="ECO:0000313" key="14">
    <source>
        <dbReference type="Proteomes" id="UP000030754"/>
    </source>
</evidence>
<feature type="transmembrane region" description="Helical" evidence="11">
    <location>
        <begin position="60"/>
        <end position="83"/>
    </location>
</feature>
<keyword evidence="14" id="KW-1185">Reference proteome</keyword>
<name>U6MW98_9EIME</name>
<evidence type="ECO:0000256" key="7">
    <source>
        <dbReference type="ARBA" id="ARBA00022989"/>
    </source>
</evidence>
<evidence type="ECO:0000256" key="10">
    <source>
        <dbReference type="ARBA" id="ARBA00023180"/>
    </source>
</evidence>
<dbReference type="SMR" id="U6MW98"/>
<evidence type="ECO:0000256" key="2">
    <source>
        <dbReference type="ARBA" id="ARBA00008661"/>
    </source>
</evidence>
<evidence type="ECO:0000256" key="6">
    <source>
        <dbReference type="ARBA" id="ARBA00022968"/>
    </source>
</evidence>
<sequence length="375" mass="41606">MAPFLKISNMEAAADGSPPEGGGGGDSPSEVYVHISPPHEQRKQPANLNLQRPAKQPTPWWVVLRHAFYSLLFASALLIYIIVSRACSWEWKGEPQAPLLSLPLKTQWELLITPKVSCAEDPPFVALMAMTGPADFDGRQLVRNTWGGAEMAAERRVRLFFLLGTAPGVELQRLVEKEAEVHGDLIQHAAPDKYTNLSIKSATMIQWVATSCPEAKFVVKADTDTLVNLDVMVPYLKKMESKGDIALGARLDRMPIITSEKHRNYQDPLVFSRPTFPPYLSGACYIVSGSLVQKLSTVLSQVPRVRNEDTFLGMCLEKLGIDPTNIGREAQISPWFDPSKGPCAAFRLAAAHPFKRDLLLAMWKWWKSGGSKMCH</sequence>
<dbReference type="GO" id="GO:0006493">
    <property type="term" value="P:protein O-linked glycosylation"/>
    <property type="evidence" value="ECO:0007669"/>
    <property type="project" value="TreeGrafter"/>
</dbReference>
<evidence type="ECO:0000256" key="8">
    <source>
        <dbReference type="ARBA" id="ARBA00023034"/>
    </source>
</evidence>
<dbReference type="Pfam" id="PF01762">
    <property type="entry name" value="Galactosyl_T"/>
    <property type="match status" value="1"/>
</dbReference>
<keyword evidence="4" id="KW-0808">Transferase</keyword>
<protein>
    <recommendedName>
        <fullName evidence="11">Hexosyltransferase</fullName>
        <ecNumber evidence="11">2.4.1.-</ecNumber>
    </recommendedName>
</protein>
<dbReference type="PANTHER" id="PTHR11214:SF314">
    <property type="entry name" value="HEXOSYLTRANSFERASE"/>
    <property type="match status" value="1"/>
</dbReference>
<keyword evidence="10" id="KW-0325">Glycoprotein</keyword>
<dbReference type="VEuPathDB" id="ToxoDB:ENH_00025110"/>
<dbReference type="Proteomes" id="UP000030754">
    <property type="component" value="Unassembled WGS sequence"/>
</dbReference>
<dbReference type="Gene3D" id="3.90.550.50">
    <property type="match status" value="1"/>
</dbReference>
<reference evidence="13" key="1">
    <citation type="submission" date="2013-10" db="EMBL/GenBank/DDBJ databases">
        <title>Genomic analysis of the causative agents of coccidiosis in chickens.</title>
        <authorList>
            <person name="Reid A.J."/>
            <person name="Blake D."/>
            <person name="Billington K."/>
            <person name="Browne H."/>
            <person name="Dunn M."/>
            <person name="Hung S."/>
            <person name="Kawahara F."/>
            <person name="Miranda-Saavedra D."/>
            <person name="Mourier T."/>
            <person name="Nagra H."/>
            <person name="Otto T.D."/>
            <person name="Rawlings N."/>
            <person name="Sanchez A."/>
            <person name="Sanders M."/>
            <person name="Subramaniam C."/>
            <person name="Tay Y."/>
            <person name="Dear P."/>
            <person name="Doerig C."/>
            <person name="Gruber A."/>
            <person name="Parkinson J."/>
            <person name="Shirley M."/>
            <person name="Wan K.L."/>
            <person name="Berriman M."/>
            <person name="Tomley F."/>
            <person name="Pain A."/>
        </authorList>
    </citation>
    <scope>NUCLEOTIDE SEQUENCE [LARGE SCALE GENOMIC DNA]</scope>
    <source>
        <strain evidence="13">Houghton</strain>
    </source>
</reference>
<dbReference type="PANTHER" id="PTHR11214">
    <property type="entry name" value="BETA-1,3-N-ACETYLGLUCOSAMINYLTRANSFERASE"/>
    <property type="match status" value="1"/>
</dbReference>
<keyword evidence="7 11" id="KW-1133">Transmembrane helix</keyword>
<dbReference type="FunFam" id="3.90.550.50:FF:000001">
    <property type="entry name" value="Hexosyltransferase"/>
    <property type="match status" value="1"/>
</dbReference>